<comment type="caution">
    <text evidence="3">The sequence shown here is derived from an EMBL/GenBank/DDBJ whole genome shotgun (WGS) entry which is preliminary data.</text>
</comment>
<accession>A0A4U8TN39</accession>
<gene>
    <name evidence="3" type="ORF">LS65_005325</name>
</gene>
<protein>
    <submittedName>
        <fullName evidence="3">DUF3298 domain-containing protein</fullName>
    </submittedName>
</protein>
<dbReference type="EMBL" id="JRMQ02000006">
    <property type="protein sequence ID" value="TLE01754.1"/>
    <property type="molecule type" value="Genomic_DNA"/>
</dbReference>
<dbReference type="Pfam" id="PF11738">
    <property type="entry name" value="DUF3298"/>
    <property type="match status" value="1"/>
</dbReference>
<dbReference type="OrthoDB" id="5637at2"/>
<proteinExistence type="predicted"/>
<evidence type="ECO:0000259" key="2">
    <source>
        <dbReference type="Pfam" id="PF13739"/>
    </source>
</evidence>
<sequence>MKFSSLIYIVLGIHLGFILIGCGDSKDSQKKQDSHIEQENQSKNQKAEWENIAKQGESVRNLLGLQKNNTAFYVLKGKVGDKEQVGYLSMWEDKKGDIDIESSIENIENDPEKRDTVDLKQDRRDFPLMITIVLPNVWNEAMEENEHFISSLDSQKITFSKDEKGLLKVSGVWEYDDPHIEGWRQKSYFAGEKFSFIQDDTLPLNEVTFVQESYTQSIEKADRQVVSFKSTYKKPIILPSYNPKLEVKIIEKLNTQLAEGAKDELELRKRLKARAKQDFKIYSQEKDKFDTEYAKLYRVDLIDSHIISLIKFSYVYGGGAHGVWNTQMESYSLQSGERLSSKLEDLFLLDEKNTNALLQILTQKLETPKYKEKLFEESLPLKTLPQTFFVTPQGIRFVWHLYEISPYVYGEIELHIPYNDLKSFVNPSSPYAYLFVL</sequence>
<organism evidence="3 4">
    <name type="scientific">Helicobacter japonicus</name>
    <dbReference type="NCBI Taxonomy" id="425400"/>
    <lineage>
        <taxon>Bacteria</taxon>
        <taxon>Pseudomonadati</taxon>
        <taxon>Campylobacterota</taxon>
        <taxon>Epsilonproteobacteria</taxon>
        <taxon>Campylobacterales</taxon>
        <taxon>Helicobacteraceae</taxon>
        <taxon>Helicobacter</taxon>
    </lineage>
</organism>
<dbReference type="Pfam" id="PF13739">
    <property type="entry name" value="PdaC"/>
    <property type="match status" value="1"/>
</dbReference>
<dbReference type="RefSeq" id="WP_034361193.1">
    <property type="nucleotide sequence ID" value="NZ_CAJUDB010000006.1"/>
</dbReference>
<feature type="domain" description="Deacetylase PdaC" evidence="2">
    <location>
        <begin position="228"/>
        <end position="323"/>
    </location>
</feature>
<dbReference type="Gene3D" id="3.90.640.20">
    <property type="entry name" value="Heat-shock cognate protein, ATPase"/>
    <property type="match status" value="1"/>
</dbReference>
<name>A0A4U8TN39_9HELI</name>
<dbReference type="InterPro" id="IPR037126">
    <property type="entry name" value="PdaC/RsiV-like_sf"/>
</dbReference>
<keyword evidence="4" id="KW-1185">Reference proteome</keyword>
<dbReference type="STRING" id="425400.LS65_03015"/>
<evidence type="ECO:0000313" key="4">
    <source>
        <dbReference type="Proteomes" id="UP000029707"/>
    </source>
</evidence>
<dbReference type="InterPro" id="IPR025303">
    <property type="entry name" value="PdaC"/>
</dbReference>
<reference evidence="3 4" key="1">
    <citation type="journal article" date="2014" name="Genome Announc.">
        <title>Draft genome sequences of eight enterohepatic helicobacter species isolated from both laboratory and wild rodents.</title>
        <authorList>
            <person name="Sheh A."/>
            <person name="Shen Z."/>
            <person name="Fox J.G."/>
        </authorList>
    </citation>
    <scope>NUCLEOTIDE SEQUENCE [LARGE SCALE GENOMIC DNA]</scope>
    <source>
        <strain evidence="3 4">MIT 01-6451</strain>
    </source>
</reference>
<dbReference type="InterPro" id="IPR021729">
    <property type="entry name" value="DUF3298"/>
</dbReference>
<evidence type="ECO:0000313" key="3">
    <source>
        <dbReference type="EMBL" id="TLE01754.1"/>
    </source>
</evidence>
<dbReference type="PROSITE" id="PS51257">
    <property type="entry name" value="PROKAR_LIPOPROTEIN"/>
    <property type="match status" value="1"/>
</dbReference>
<dbReference type="Proteomes" id="UP000029707">
    <property type="component" value="Unassembled WGS sequence"/>
</dbReference>
<dbReference type="Gene3D" id="3.30.565.40">
    <property type="entry name" value="Fervidobacterium nodosum Rt17-B1 like"/>
    <property type="match status" value="1"/>
</dbReference>
<dbReference type="AlphaFoldDB" id="A0A4U8TN39"/>
<evidence type="ECO:0000259" key="1">
    <source>
        <dbReference type="Pfam" id="PF11738"/>
    </source>
</evidence>
<feature type="domain" description="DUF3298" evidence="1">
    <location>
        <begin position="344"/>
        <end position="419"/>
    </location>
</feature>